<gene>
    <name evidence="1" type="ORF">J8273_1149</name>
</gene>
<name>A0A8J6B1E7_9EUKA</name>
<dbReference type="AlphaFoldDB" id="A0A8J6B1E7"/>
<sequence>MELRARATGYAGMLDYDFVIEHIPGKDNIIADHLSHSRECFAVEAIEPSILAQIKAAQNKDEATIWEEWQQKGAIKGPDDVWRWNDVPIVPEVPELRRLIIDYAHRRHERQNTSVSNAKKMGFWSGQPNEVRAAVKRCPHSS</sequence>
<keyword evidence="2" id="KW-1185">Reference proteome</keyword>
<evidence type="ECO:0000313" key="1">
    <source>
        <dbReference type="EMBL" id="KAG9397235.1"/>
    </source>
</evidence>
<dbReference type="OrthoDB" id="1436461at2759"/>
<comment type="caution">
    <text evidence="1">The sequence shown here is derived from an EMBL/GenBank/DDBJ whole genome shotgun (WGS) entry which is preliminary data.</text>
</comment>
<protein>
    <submittedName>
        <fullName evidence="1">DNA/RNA polymerases superfamily protein</fullName>
    </submittedName>
</protein>
<organism evidence="1 2">
    <name type="scientific">Carpediemonas membranifera</name>
    <dbReference type="NCBI Taxonomy" id="201153"/>
    <lineage>
        <taxon>Eukaryota</taxon>
        <taxon>Metamonada</taxon>
        <taxon>Carpediemonas-like organisms</taxon>
        <taxon>Carpediemonas</taxon>
    </lineage>
</organism>
<reference evidence="1" key="1">
    <citation type="submission" date="2021-05" db="EMBL/GenBank/DDBJ databases">
        <title>A free-living protist that lacks canonical eukaryotic 1 DNA replication and segregation systems.</title>
        <authorList>
            <person name="Salas-Leiva D.E."/>
            <person name="Tromer E.C."/>
            <person name="Curtis B.A."/>
            <person name="Jerlstrom-Hultqvist J."/>
            <person name="Kolisko M."/>
            <person name="Yi Z."/>
            <person name="Salas-Leiva J.S."/>
            <person name="Gallot-Lavallee L."/>
            <person name="Kops G.J.P.L."/>
            <person name="Archibald J.M."/>
            <person name="Simpson A.G.B."/>
            <person name="Roger A.J."/>
        </authorList>
    </citation>
    <scope>NUCLEOTIDE SEQUENCE</scope>
    <source>
        <strain evidence="1">BICM</strain>
    </source>
</reference>
<accession>A0A8J6B1E7</accession>
<evidence type="ECO:0000313" key="2">
    <source>
        <dbReference type="Proteomes" id="UP000717585"/>
    </source>
</evidence>
<dbReference type="EMBL" id="JAHDYR010000003">
    <property type="protein sequence ID" value="KAG9397235.1"/>
    <property type="molecule type" value="Genomic_DNA"/>
</dbReference>
<proteinExistence type="predicted"/>
<dbReference type="Proteomes" id="UP000717585">
    <property type="component" value="Unassembled WGS sequence"/>
</dbReference>